<dbReference type="PANTHER" id="PTHR46310:SF7">
    <property type="entry name" value="AMIDASE 1"/>
    <property type="match status" value="1"/>
</dbReference>
<feature type="domain" description="Amidase" evidence="2">
    <location>
        <begin position="235"/>
        <end position="655"/>
    </location>
</feature>
<gene>
    <name evidence="4" type="ORF">K489DRAFT_191908</name>
</gene>
<organism evidence="4">
    <name type="scientific">Dissoconium aciculare CBS 342.82</name>
    <dbReference type="NCBI Taxonomy" id="1314786"/>
    <lineage>
        <taxon>Eukaryota</taxon>
        <taxon>Fungi</taxon>
        <taxon>Dikarya</taxon>
        <taxon>Ascomycota</taxon>
        <taxon>Pezizomycotina</taxon>
        <taxon>Dothideomycetes</taxon>
        <taxon>Dothideomycetidae</taxon>
        <taxon>Mycosphaerellales</taxon>
        <taxon>Dissoconiaceae</taxon>
        <taxon>Dissoconium</taxon>
    </lineage>
</organism>
<dbReference type="SUPFAM" id="SSF75304">
    <property type="entry name" value="Amidase signature (AS) enzymes"/>
    <property type="match status" value="1"/>
</dbReference>
<evidence type="ECO:0000259" key="2">
    <source>
        <dbReference type="Pfam" id="PF01425"/>
    </source>
</evidence>
<feature type="compositionally biased region" description="Polar residues" evidence="1">
    <location>
        <begin position="29"/>
        <end position="52"/>
    </location>
</feature>
<keyword evidence="3" id="KW-1185">Reference proteome</keyword>
<reference evidence="4" key="1">
    <citation type="submission" date="2020-01" db="EMBL/GenBank/DDBJ databases">
        <authorList>
            <consortium name="DOE Joint Genome Institute"/>
            <person name="Haridas S."/>
            <person name="Albert R."/>
            <person name="Binder M."/>
            <person name="Bloem J."/>
            <person name="Labutti K."/>
            <person name="Salamov A."/>
            <person name="Andreopoulos B."/>
            <person name="Baker S.E."/>
            <person name="Barry K."/>
            <person name="Bills G."/>
            <person name="Bluhm B.H."/>
            <person name="Cannon C."/>
            <person name="Castanera R."/>
            <person name="Culley D.E."/>
            <person name="Daum C."/>
            <person name="Ezra D."/>
            <person name="Gonzalez J.B."/>
            <person name="Henrissat B."/>
            <person name="Kuo A."/>
            <person name="Liang C."/>
            <person name="Lipzen A."/>
            <person name="Lutzoni F."/>
            <person name="Magnuson J."/>
            <person name="Mondo S."/>
            <person name="Nolan M."/>
            <person name="Ohm R."/>
            <person name="Pangilinan J."/>
            <person name="Park H.-J."/>
            <person name="Ramirez L."/>
            <person name="Alfaro M."/>
            <person name="Sun H."/>
            <person name="Tritt A."/>
            <person name="Yoshinaga Y."/>
            <person name="Zwiers L.-H."/>
            <person name="Turgeon B.G."/>
            <person name="Goodwin S.B."/>
            <person name="Spatafora J.W."/>
            <person name="Crous P.W."/>
            <person name="Grigoriev I.V."/>
        </authorList>
    </citation>
    <scope>NUCLEOTIDE SEQUENCE</scope>
    <source>
        <strain evidence="4">CBS 342.82</strain>
    </source>
</reference>
<reference evidence="4" key="3">
    <citation type="submission" date="2025-08" db="UniProtKB">
        <authorList>
            <consortium name="RefSeq"/>
        </authorList>
    </citation>
    <scope>IDENTIFICATION</scope>
    <source>
        <strain evidence="4">CBS 342.82</strain>
    </source>
</reference>
<protein>
    <submittedName>
        <fullName evidence="4">Amidase signature enzyme</fullName>
    </submittedName>
</protein>
<sequence length="737" mass="82147">MPALQLVRNWFPRSSLSKSNFDRHAARHLSQSSAQSKHALNDPAISTSTTPAPQIPDNYVWPSSKKDAQYYKRPRCEALIEDLGVDSSTELPIRVLVVPASALRSLQSTIENFFKIDDVVSPAFLRDASIIVPFDTHTADHEIECNFPDESWRPQQIFRSAFISEVPPGPYFLVGKRLHQAWRLFPDHLDSFVCGVVPNDTSPGDTESQMFDTLCLSLGVFKAIAVPSRLFYPKTADKPLNGLRITVKDNIKVRNVQTTQTNRAWCQWKKVEAENAYFVQHLVELGAIVIGKTKMCSFASSEEATDGWIDFHAPFNPRADGYQSSSGSTTGGATSLAGYDWVDFSLGTDTTGSIRWPAAWNGVFGLRLTHDPLKMAGIYPACHPFDAIGFLGRSLRSLQEVAEASLGAKNHAVTIPRRILVSTDFHPYGDQSYQAMIQEFISVLEKSLDIKSTPISIADLWASCPPEQADSKSLKDYIKDTAFKLFYFDGFREFADFREGYQAQFKKMPYVGPYMRWKWEQGKNISREDYDQALDELKVYQTWFQANVMRSAAASPPDTIIILPCGPTEPKYRDDPNKPPASVAAWSLNYVASMIGLPQLVLPCESRTRHSVQICKPDIAECTVGQLPYESRVSGRREHLPVVGTIIGPRGSDLHLIKLATEAFDRAGWPTQVETGPYAFPLGENIRNVKDLLPSAASCESFADSVMQSEPACRHLTRGVSESPPREASVTNWMLAV</sequence>
<dbReference type="Proteomes" id="UP000504637">
    <property type="component" value="Unplaced"/>
</dbReference>
<proteinExistence type="predicted"/>
<dbReference type="InterPro" id="IPR036928">
    <property type="entry name" value="AS_sf"/>
</dbReference>
<dbReference type="GeneID" id="54357334"/>
<name>A0A6J3M911_9PEZI</name>
<reference evidence="4" key="2">
    <citation type="submission" date="2020-04" db="EMBL/GenBank/DDBJ databases">
        <authorList>
            <consortium name="NCBI Genome Project"/>
        </authorList>
    </citation>
    <scope>NUCLEOTIDE SEQUENCE</scope>
    <source>
        <strain evidence="4">CBS 342.82</strain>
    </source>
</reference>
<accession>A0A6J3M911</accession>
<dbReference type="PANTHER" id="PTHR46310">
    <property type="entry name" value="AMIDASE 1"/>
    <property type="match status" value="1"/>
</dbReference>
<evidence type="ECO:0000256" key="1">
    <source>
        <dbReference type="SAM" id="MobiDB-lite"/>
    </source>
</evidence>
<dbReference type="Pfam" id="PF01425">
    <property type="entry name" value="Amidase"/>
    <property type="match status" value="1"/>
</dbReference>
<dbReference type="RefSeq" id="XP_033460338.1">
    <property type="nucleotide sequence ID" value="XM_033599535.1"/>
</dbReference>
<dbReference type="OrthoDB" id="5423360at2759"/>
<evidence type="ECO:0000313" key="3">
    <source>
        <dbReference type="Proteomes" id="UP000504637"/>
    </source>
</evidence>
<evidence type="ECO:0000313" key="4">
    <source>
        <dbReference type="RefSeq" id="XP_033460338.1"/>
    </source>
</evidence>
<dbReference type="Gene3D" id="3.90.1300.10">
    <property type="entry name" value="Amidase signature (AS) domain"/>
    <property type="match status" value="1"/>
</dbReference>
<dbReference type="AlphaFoldDB" id="A0A6J3M911"/>
<feature type="region of interest" description="Disordered" evidence="1">
    <location>
        <begin position="26"/>
        <end position="57"/>
    </location>
</feature>
<dbReference type="InterPro" id="IPR023631">
    <property type="entry name" value="Amidase_dom"/>
</dbReference>